<protein>
    <submittedName>
        <fullName evidence="1">Uncharacterized protein</fullName>
    </submittedName>
</protein>
<organism evidence="1 2">
    <name type="scientific">Pleodorina starrii</name>
    <dbReference type="NCBI Taxonomy" id="330485"/>
    <lineage>
        <taxon>Eukaryota</taxon>
        <taxon>Viridiplantae</taxon>
        <taxon>Chlorophyta</taxon>
        <taxon>core chlorophytes</taxon>
        <taxon>Chlorophyceae</taxon>
        <taxon>CS clade</taxon>
        <taxon>Chlamydomonadales</taxon>
        <taxon>Volvocaceae</taxon>
        <taxon>Pleodorina</taxon>
    </lineage>
</organism>
<dbReference type="EMBL" id="BRXU01000013">
    <property type="protein sequence ID" value="GLC55531.1"/>
    <property type="molecule type" value="Genomic_DNA"/>
</dbReference>
<sequence length="145" mass="15626">MMRSFEMAGLGFGGVVLLGGVGRQAVVVLARSGARCILMTAPRDAQRLNTAGQRNWTSELDHHCCWPLDEGAVMRAVISVAAFWCPVFRIRAAAVSSSRRNLPFLGGSHSAEGVRYEMGVRFLAAGTRSCESGSLRQLGVGNGWW</sequence>
<proteinExistence type="predicted"/>
<evidence type="ECO:0000313" key="1">
    <source>
        <dbReference type="EMBL" id="GLC55531.1"/>
    </source>
</evidence>
<comment type="caution">
    <text evidence="1">The sequence shown here is derived from an EMBL/GenBank/DDBJ whole genome shotgun (WGS) entry which is preliminary data.</text>
</comment>
<evidence type="ECO:0000313" key="2">
    <source>
        <dbReference type="Proteomes" id="UP001165080"/>
    </source>
</evidence>
<gene>
    <name evidence="1" type="primary">PLEST010385</name>
    <name evidence="1" type="ORF">PLESTB_000997600</name>
</gene>
<name>A0A9W6F4M7_9CHLO</name>
<dbReference type="Proteomes" id="UP001165080">
    <property type="component" value="Unassembled WGS sequence"/>
</dbReference>
<accession>A0A9W6F4M7</accession>
<keyword evidence="2" id="KW-1185">Reference proteome</keyword>
<reference evidence="1 2" key="1">
    <citation type="journal article" date="2023" name="Commun. Biol.">
        <title>Reorganization of the ancestral sex-determining regions during the evolution of trioecy in Pleodorina starrii.</title>
        <authorList>
            <person name="Takahashi K."/>
            <person name="Suzuki S."/>
            <person name="Kawai-Toyooka H."/>
            <person name="Yamamoto K."/>
            <person name="Hamaji T."/>
            <person name="Ootsuki R."/>
            <person name="Yamaguchi H."/>
            <person name="Kawachi M."/>
            <person name="Higashiyama T."/>
            <person name="Nozaki H."/>
        </authorList>
    </citation>
    <scope>NUCLEOTIDE SEQUENCE [LARGE SCALE GENOMIC DNA]</scope>
    <source>
        <strain evidence="1 2">NIES-4479</strain>
    </source>
</reference>
<dbReference type="AlphaFoldDB" id="A0A9W6F4M7"/>